<accession>A0A673UKV0</accession>
<dbReference type="AlphaFoldDB" id="A0A673UKV0"/>
<reference evidence="1" key="1">
    <citation type="submission" date="2025-08" db="UniProtKB">
        <authorList>
            <consortium name="Ensembl"/>
        </authorList>
    </citation>
    <scope>IDENTIFICATION</scope>
</reference>
<organism evidence="1 2">
    <name type="scientific">Suricata suricatta</name>
    <name type="common">Meerkat</name>
    <dbReference type="NCBI Taxonomy" id="37032"/>
    <lineage>
        <taxon>Eukaryota</taxon>
        <taxon>Metazoa</taxon>
        <taxon>Chordata</taxon>
        <taxon>Craniata</taxon>
        <taxon>Vertebrata</taxon>
        <taxon>Euteleostomi</taxon>
        <taxon>Mammalia</taxon>
        <taxon>Eutheria</taxon>
        <taxon>Laurasiatheria</taxon>
        <taxon>Carnivora</taxon>
        <taxon>Feliformia</taxon>
        <taxon>Herpestidae</taxon>
        <taxon>Suricata</taxon>
    </lineage>
</organism>
<evidence type="ECO:0000313" key="1">
    <source>
        <dbReference type="Ensembl" id="ENSSSUP00005021882.1"/>
    </source>
</evidence>
<dbReference type="PANTHER" id="PTHR19446">
    <property type="entry name" value="REVERSE TRANSCRIPTASES"/>
    <property type="match status" value="1"/>
</dbReference>
<dbReference type="Proteomes" id="UP000472268">
    <property type="component" value="Unplaced"/>
</dbReference>
<reference evidence="1" key="2">
    <citation type="submission" date="2025-09" db="UniProtKB">
        <authorList>
            <consortium name="Ensembl"/>
        </authorList>
    </citation>
    <scope>IDENTIFICATION</scope>
</reference>
<evidence type="ECO:0000313" key="2">
    <source>
        <dbReference type="Proteomes" id="UP000472268"/>
    </source>
</evidence>
<sequence length="94" mass="11142">MHLNIIMAIYDKPTANIMINGEMVKAFPLRSERRQWHPLSPLLFNILLEVLARQIRQKEEIKGNFSKWKRRSKIFSADDLILYTKSLMTIPRNC</sequence>
<keyword evidence="2" id="KW-1185">Reference proteome</keyword>
<proteinExistence type="predicted"/>
<protein>
    <recommendedName>
        <fullName evidence="3">Reverse transcriptase domain-containing protein</fullName>
    </recommendedName>
</protein>
<evidence type="ECO:0008006" key="3">
    <source>
        <dbReference type="Google" id="ProtNLM"/>
    </source>
</evidence>
<dbReference type="Ensembl" id="ENSSSUT00005025055.1">
    <property type="protein sequence ID" value="ENSSSUP00005021882.1"/>
    <property type="gene ID" value="ENSSSUG00005014267.1"/>
</dbReference>
<name>A0A673UKV0_SURSU</name>